<evidence type="ECO:0000313" key="4">
    <source>
        <dbReference type="Proteomes" id="UP000450000"/>
    </source>
</evidence>
<protein>
    <recommendedName>
        <fullName evidence="5">Tetratricopeptide repeat protein</fullName>
    </recommendedName>
</protein>
<evidence type="ECO:0000256" key="2">
    <source>
        <dbReference type="ARBA" id="ARBA00022803"/>
    </source>
</evidence>
<evidence type="ECO:0008006" key="5">
    <source>
        <dbReference type="Google" id="ProtNLM"/>
    </source>
</evidence>
<sequence length="1369" mass="146523">MAQLAVLLIVVALAGVAGVLLVRRRRALDPESVTKALARAAERLAAGRTQQARRRYAQLAGRLAAAPEALHGQRGLALLGQAEATAAAGDAQAALALHREAFPLLVDPARQLPRWSLHRLAEERMRAPGGDLGPLLAFLQATAGGAEPGAEAEAAARALDWLQRLCREGPPEQRETATRHALAALPGRDWPVLARAAVLRGSDRAAEAEALLAGAVRDGGGELWFRWGAQLFALHRDVPAVAAFDEALRRAPGEAYRWSRGPALRSECLLFRGLARQRLGETEAAWTDLQAAADQASWDPRPRYALGRLSLLLGADDRAAEQFTAALAAQPAFAPARFGLALVHERAERPAEAAADYRAGLDLAPDWRPARVRLGAALLAAGRTAEAEPLLRAEAGDDSRWGRVAAFHHGLACARSDDPAGALARWEPLREHGRPGDDLGDRLALVRDRLARRCLAADPATARQLWQQAAADDPAAPGYRQALREAALREAAHLLVTGRDRPETRAHATEALALADSLAGAVTGRQGRLRAALALAEGRPQALPGLLDPAAGPRDRYHLAAAALLAGRPVQTVALLAPLEADPAGDPALARLRAVLAERAGNWAVALAWHRHFLSAPGPAGALPPGVGGTDCAVCARPAAGACGGCGREACAAHLHRPADAASPRCVRCVGPALRAVLDCARRAGTPELAEPALAAWADALGESAAAAPVRLDLALLRAELGRLDEALAELPEAAARERTAVLVRRAAARLDGGEPGPAAGDLREALRLTPDHAQAAATLAVLAEHEAHGHALAGRRREAWHAYRALLLTDPAHPRLLHALGLAGYRLASGGGAGIDERVWEWTIGCLVAALYQPDLWAESVRVTGRPAEPPRIAAARAALTERLREDLRALDRAAGRSGDEVTAWTVLLGMEAHSADAFAQEDLRIALPGGPARRLVLGPTLARLLRREPELADWGGWFDEAIRPARSGGSQLARALGLFGELGPQRYLLIQGRQAAAVSALDAIPEAERGPEWEALLGETLVSQARAHHRNQDWREALDCLTRALDLLGAELPDDVPRIAAESGLRAARALLKSSDDDQQGAAELLERAFMLAPDHAEVRGDLGATYAQWARKINNETKDYPRALTLLRKSLVLAPGDPTARHFMLAALGNRAGELSQPDSTDEELTEAADRWRELASLDPDPDHRLGLAYVLRRLARSAALAEDRPLAVARMTEALDADPEWDGDPAREAPRRIGVMLANHVLDNLEDSPFRIRADILRKALSYDDSPDVRRLMVSVWRGEAIGHYEAGRFSGAARLLEEALGLSRAPEDIAKLHTELGVVYGAFAVNRANARAFREARQLIRQAVEHDPDDRELRALQRRINALH</sequence>
<dbReference type="RefSeq" id="WP_153459954.1">
    <property type="nucleotide sequence ID" value="NZ_WBOF01000001.1"/>
</dbReference>
<dbReference type="SMART" id="SM00028">
    <property type="entry name" value="TPR"/>
    <property type="match status" value="10"/>
</dbReference>
<keyword evidence="2" id="KW-0802">TPR repeat</keyword>
<name>A0A6N7KIQ7_9ACTN</name>
<evidence type="ECO:0000256" key="1">
    <source>
        <dbReference type="ARBA" id="ARBA00022737"/>
    </source>
</evidence>
<dbReference type="InterPro" id="IPR011990">
    <property type="entry name" value="TPR-like_helical_dom_sf"/>
</dbReference>
<comment type="caution">
    <text evidence="3">The sequence shown here is derived from an EMBL/GenBank/DDBJ whole genome shotgun (WGS) entry which is preliminary data.</text>
</comment>
<dbReference type="InterPro" id="IPR019734">
    <property type="entry name" value="TPR_rpt"/>
</dbReference>
<accession>A0A6N7KIQ7</accession>
<dbReference type="OrthoDB" id="4291074at2"/>
<dbReference type="SUPFAM" id="SSF48452">
    <property type="entry name" value="TPR-like"/>
    <property type="match status" value="4"/>
</dbReference>
<keyword evidence="1" id="KW-0677">Repeat</keyword>
<dbReference type="InterPro" id="IPR051012">
    <property type="entry name" value="CellSynth/LPSAsmb/PSIAsmb"/>
</dbReference>
<evidence type="ECO:0000313" key="3">
    <source>
        <dbReference type="EMBL" id="MQS11286.1"/>
    </source>
</evidence>
<dbReference type="PANTHER" id="PTHR45586">
    <property type="entry name" value="TPR REPEAT-CONTAINING PROTEIN PA4667"/>
    <property type="match status" value="1"/>
</dbReference>
<reference evidence="3 4" key="1">
    <citation type="submission" date="2019-09" db="EMBL/GenBank/DDBJ databases">
        <title>Genome Sequences of Streptomyces kaniharaensis ATCC 21070.</title>
        <authorList>
            <person name="Zhu W."/>
            <person name="De Crecy-Lagard V."/>
            <person name="Richards N.G."/>
        </authorList>
    </citation>
    <scope>NUCLEOTIDE SEQUENCE [LARGE SCALE GENOMIC DNA]</scope>
    <source>
        <strain evidence="3 4">SF-557</strain>
    </source>
</reference>
<dbReference type="Gene3D" id="1.25.40.10">
    <property type="entry name" value="Tetratricopeptide repeat domain"/>
    <property type="match status" value="4"/>
</dbReference>
<dbReference type="EMBL" id="WBOF01000001">
    <property type="protein sequence ID" value="MQS11286.1"/>
    <property type="molecule type" value="Genomic_DNA"/>
</dbReference>
<keyword evidence="4" id="KW-1185">Reference proteome</keyword>
<dbReference type="PANTHER" id="PTHR45586:SF1">
    <property type="entry name" value="LIPOPOLYSACCHARIDE ASSEMBLY PROTEIN B"/>
    <property type="match status" value="1"/>
</dbReference>
<proteinExistence type="predicted"/>
<dbReference type="Proteomes" id="UP000450000">
    <property type="component" value="Unassembled WGS sequence"/>
</dbReference>
<organism evidence="3 4">
    <name type="scientific">Streptomyces kaniharaensis</name>
    <dbReference type="NCBI Taxonomy" id="212423"/>
    <lineage>
        <taxon>Bacteria</taxon>
        <taxon>Bacillati</taxon>
        <taxon>Actinomycetota</taxon>
        <taxon>Actinomycetes</taxon>
        <taxon>Kitasatosporales</taxon>
        <taxon>Streptomycetaceae</taxon>
        <taxon>Streptomyces</taxon>
    </lineage>
</organism>
<gene>
    <name evidence="3" type="ORF">F7Q99_03025</name>
</gene>